<reference evidence="1" key="1">
    <citation type="journal article" date="2023" name="Plant J.">
        <title>The genome of the king protea, Protea cynaroides.</title>
        <authorList>
            <person name="Chang J."/>
            <person name="Duong T.A."/>
            <person name="Schoeman C."/>
            <person name="Ma X."/>
            <person name="Roodt D."/>
            <person name="Barker N."/>
            <person name="Li Z."/>
            <person name="Van de Peer Y."/>
            <person name="Mizrachi E."/>
        </authorList>
    </citation>
    <scope>NUCLEOTIDE SEQUENCE</scope>
    <source>
        <tissue evidence="1">Young leaves</tissue>
    </source>
</reference>
<dbReference type="EMBL" id="JAMYWD010000006">
    <property type="protein sequence ID" value="KAJ4968196.1"/>
    <property type="molecule type" value="Genomic_DNA"/>
</dbReference>
<accession>A0A9Q0KD70</accession>
<proteinExistence type="predicted"/>
<dbReference type="AlphaFoldDB" id="A0A9Q0KD70"/>
<keyword evidence="2" id="KW-1185">Reference proteome</keyword>
<evidence type="ECO:0000313" key="2">
    <source>
        <dbReference type="Proteomes" id="UP001141806"/>
    </source>
</evidence>
<comment type="caution">
    <text evidence="1">The sequence shown here is derived from an EMBL/GenBank/DDBJ whole genome shotgun (WGS) entry which is preliminary data.</text>
</comment>
<gene>
    <name evidence="1" type="ORF">NE237_014897</name>
</gene>
<sequence length="130" mass="14864">MHPILSGAEANTSFFPSVNLDHLRCHLFMLSFFSFSILFPSPIFSTFNPSMSLRPAGGKPFHYFFFFFFFWPVDYGDHKILVLCHGYAAELNPYLYALKKAQQSLEYIEIFGAGISSNVSWAYIPNLNSL</sequence>
<protein>
    <submittedName>
        <fullName evidence="1">Uncharacterized protein</fullName>
    </submittedName>
</protein>
<dbReference type="Proteomes" id="UP001141806">
    <property type="component" value="Unassembled WGS sequence"/>
</dbReference>
<organism evidence="1 2">
    <name type="scientific">Protea cynaroides</name>
    <dbReference type="NCBI Taxonomy" id="273540"/>
    <lineage>
        <taxon>Eukaryota</taxon>
        <taxon>Viridiplantae</taxon>
        <taxon>Streptophyta</taxon>
        <taxon>Embryophyta</taxon>
        <taxon>Tracheophyta</taxon>
        <taxon>Spermatophyta</taxon>
        <taxon>Magnoliopsida</taxon>
        <taxon>Proteales</taxon>
        <taxon>Proteaceae</taxon>
        <taxon>Protea</taxon>
    </lineage>
</organism>
<name>A0A9Q0KD70_9MAGN</name>
<evidence type="ECO:0000313" key="1">
    <source>
        <dbReference type="EMBL" id="KAJ4968196.1"/>
    </source>
</evidence>